<protein>
    <submittedName>
        <fullName evidence="4">Putative SAC1-recessive suppressor of secretory defect</fullName>
    </submittedName>
</protein>
<dbReference type="GeneID" id="37026254"/>
<dbReference type="Proteomes" id="UP000245884">
    <property type="component" value="Unassembled WGS sequence"/>
</dbReference>
<feature type="region of interest" description="Disordered" evidence="1">
    <location>
        <begin position="638"/>
        <end position="657"/>
    </location>
</feature>
<evidence type="ECO:0000256" key="2">
    <source>
        <dbReference type="SAM" id="Phobius"/>
    </source>
</evidence>
<reference evidence="4 5" key="1">
    <citation type="journal article" date="2018" name="Mol. Biol. Evol.">
        <title>Broad Genomic Sampling Reveals a Smut Pathogenic Ancestry of the Fungal Clade Ustilaginomycotina.</title>
        <authorList>
            <person name="Kijpornyongpan T."/>
            <person name="Mondo S.J."/>
            <person name="Barry K."/>
            <person name="Sandor L."/>
            <person name="Lee J."/>
            <person name="Lipzen A."/>
            <person name="Pangilinan J."/>
            <person name="LaButti K."/>
            <person name="Hainaut M."/>
            <person name="Henrissat B."/>
            <person name="Grigoriev I.V."/>
            <person name="Spatafora J.W."/>
            <person name="Aime M.C."/>
        </authorList>
    </citation>
    <scope>NUCLEOTIDE SEQUENCE [LARGE SCALE GENOMIC DNA]</scope>
    <source>
        <strain evidence="4 5">MCA 5214</strain>
    </source>
</reference>
<dbReference type="GO" id="GO:0043812">
    <property type="term" value="F:phosphatidylinositol-4-phosphate phosphatase activity"/>
    <property type="evidence" value="ECO:0007669"/>
    <property type="project" value="TreeGrafter"/>
</dbReference>
<dbReference type="EMBL" id="KZ819668">
    <property type="protein sequence ID" value="PWN27541.1"/>
    <property type="molecule type" value="Genomic_DNA"/>
</dbReference>
<dbReference type="PROSITE" id="PS50275">
    <property type="entry name" value="SAC"/>
    <property type="match status" value="1"/>
</dbReference>
<dbReference type="OrthoDB" id="405996at2759"/>
<evidence type="ECO:0000313" key="5">
    <source>
        <dbReference type="Proteomes" id="UP000245884"/>
    </source>
</evidence>
<evidence type="ECO:0000259" key="3">
    <source>
        <dbReference type="PROSITE" id="PS50275"/>
    </source>
</evidence>
<gene>
    <name evidence="4" type="ORF">BDZ90DRAFT_220322</name>
</gene>
<dbReference type="STRING" id="1569628.A0A316UT72"/>
<dbReference type="InterPro" id="IPR002013">
    <property type="entry name" value="SAC_dom"/>
</dbReference>
<dbReference type="RefSeq" id="XP_025362153.1">
    <property type="nucleotide sequence ID" value="XM_025504431.1"/>
</dbReference>
<keyword evidence="2" id="KW-1133">Transmembrane helix</keyword>
<organism evidence="4 5">
    <name type="scientific">Jaminaea rosea</name>
    <dbReference type="NCBI Taxonomy" id="1569628"/>
    <lineage>
        <taxon>Eukaryota</taxon>
        <taxon>Fungi</taxon>
        <taxon>Dikarya</taxon>
        <taxon>Basidiomycota</taxon>
        <taxon>Ustilaginomycotina</taxon>
        <taxon>Exobasidiomycetes</taxon>
        <taxon>Microstromatales</taxon>
        <taxon>Microstromatales incertae sedis</taxon>
        <taxon>Jaminaea</taxon>
    </lineage>
</organism>
<name>A0A316UT72_9BASI</name>
<feature type="region of interest" description="Disordered" evidence="1">
    <location>
        <begin position="682"/>
        <end position="702"/>
    </location>
</feature>
<sequence>MAPWEAYKLYLSPQAYVFEPTMGGGGADKEYLIINRNDDESDPSSNPPALSLSSTLPAYTKGCKTLSVLGILGLLPLHTTHFLVVITSRSHVTNITKDAPVYMATDFRLFPISAKADKSLLVKHPVEKTLIELLKGHLYSAPFYFSYGWDLTSSLQRQSSLPPGGAPWQRADERFFWNRHLSSPLIEACTSNTGTDLGRFILPCIFGFLSLKTASINGHDFLFGLIARRSRHRAGTRYFSRGVDAEGNVSNFNETEQFVLLDGSASQVPSGKAGQLKFSYVQTRGSVPVYWAEVNNLRYKPDLVVMEREETQHATRLHFERQVATYGDNYLVNLVNQKGYEKAVKDAYERAVRSLANDRVHYTYYDFHHECKGMKFEKVWDLVTKLEKMGLRSSDWFQGDGENVSKQSSVVRTNCMDCLDRTNVVQSTLGKWVLTYQLRKAGILGEEEWVDDPKHAKYLFRNVWADHADGVSLAYSGTGALKTDFTRTGKRSWGGAAQDGVNSVTRYVKNNFTDGPRQDGYDLFTGAWTPAKGVQGTKRSLTVRAMPYVLLFALSMLILAAILPHHTHNVAPSTLPRQEEAAAHGGKGGPTATYLLLWTGVLAFALRFILDQGVEFVAYPTLNRGVYEENIRYDGSGWTSGRNGRGPGGVKGKWGGNRKGGRYSGMGRGFVAEVAEKGREVVGAGAKGSGNADNRRGYAAEQ</sequence>
<keyword evidence="2" id="KW-0812">Transmembrane</keyword>
<feature type="compositionally biased region" description="Gly residues" evidence="1">
    <location>
        <begin position="643"/>
        <end position="657"/>
    </location>
</feature>
<evidence type="ECO:0000313" key="4">
    <source>
        <dbReference type="EMBL" id="PWN27541.1"/>
    </source>
</evidence>
<dbReference type="AlphaFoldDB" id="A0A316UT72"/>
<proteinExistence type="predicted"/>
<feature type="domain" description="SAC" evidence="3">
    <location>
        <begin position="134"/>
        <end position="477"/>
    </location>
</feature>
<dbReference type="Pfam" id="PF02383">
    <property type="entry name" value="Syja_N"/>
    <property type="match status" value="1"/>
</dbReference>
<feature type="transmembrane region" description="Helical" evidence="2">
    <location>
        <begin position="545"/>
        <end position="563"/>
    </location>
</feature>
<dbReference type="PANTHER" id="PTHR45662:SF2">
    <property type="entry name" value="PHOSPHATIDYLINOSITOL-3-PHOSPHATASE SAC1"/>
    <property type="match status" value="1"/>
</dbReference>
<dbReference type="PANTHER" id="PTHR45662">
    <property type="entry name" value="PHOSPHATIDYLINOSITIDE PHOSPHATASE SAC1"/>
    <property type="match status" value="1"/>
</dbReference>
<feature type="transmembrane region" description="Helical" evidence="2">
    <location>
        <begin position="592"/>
        <end position="610"/>
    </location>
</feature>
<feature type="compositionally biased region" description="Basic and acidic residues" evidence="1">
    <location>
        <begin position="693"/>
        <end position="702"/>
    </location>
</feature>
<accession>A0A316UT72</accession>
<evidence type="ECO:0000256" key="1">
    <source>
        <dbReference type="SAM" id="MobiDB-lite"/>
    </source>
</evidence>
<dbReference type="GO" id="GO:0005783">
    <property type="term" value="C:endoplasmic reticulum"/>
    <property type="evidence" value="ECO:0007669"/>
    <property type="project" value="TreeGrafter"/>
</dbReference>
<keyword evidence="5" id="KW-1185">Reference proteome</keyword>
<keyword evidence="2" id="KW-0472">Membrane</keyword>
<dbReference type="GO" id="GO:0046856">
    <property type="term" value="P:phosphatidylinositol dephosphorylation"/>
    <property type="evidence" value="ECO:0007669"/>
    <property type="project" value="TreeGrafter"/>
</dbReference>